<dbReference type="Proteomes" id="UP000216533">
    <property type="component" value="Unassembled WGS sequence"/>
</dbReference>
<organism evidence="5 6">
    <name type="scientific">Parenemella sanctibonifatiensis</name>
    <dbReference type="NCBI Taxonomy" id="2016505"/>
    <lineage>
        <taxon>Bacteria</taxon>
        <taxon>Bacillati</taxon>
        <taxon>Actinomycetota</taxon>
        <taxon>Actinomycetes</taxon>
        <taxon>Propionibacteriales</taxon>
        <taxon>Propionibacteriaceae</taxon>
        <taxon>Parenemella</taxon>
    </lineage>
</organism>
<dbReference type="Gene3D" id="1.10.10.10">
    <property type="entry name" value="Winged helix-like DNA-binding domain superfamily/Winged helix DNA-binding domain"/>
    <property type="match status" value="1"/>
</dbReference>
<feature type="domain" description="HTH deoR-type" evidence="4">
    <location>
        <begin position="4"/>
        <end position="59"/>
    </location>
</feature>
<evidence type="ECO:0000259" key="4">
    <source>
        <dbReference type="PROSITE" id="PS51000"/>
    </source>
</evidence>
<dbReference type="AlphaFoldDB" id="A0A255EAI5"/>
<dbReference type="EMBL" id="NMVI01000013">
    <property type="protein sequence ID" value="OYN88280.1"/>
    <property type="molecule type" value="Genomic_DNA"/>
</dbReference>
<dbReference type="InterPro" id="IPR001034">
    <property type="entry name" value="DeoR_HTH"/>
</dbReference>
<dbReference type="InterPro" id="IPR036388">
    <property type="entry name" value="WH-like_DNA-bd_sf"/>
</dbReference>
<dbReference type="InterPro" id="IPR051534">
    <property type="entry name" value="CBASS_pafABC_assoc_protein"/>
</dbReference>
<sequence length="322" mass="35972">MADTLRRLLRLLSLLQSRPVWSGPELAERLEVTDRTIRRDVERLRELGYPVTGEQGALGGYRLGPGARLPPLVLEDDEAVAIAVALRQAAGSGVEGLGESALRGLTKLDQVLPARLAVEVEALTDATSWLPRRDHPEVAAALLTDLAAAVRGHRRVRFSYRSGEDRVTERDVLPYRLLTSGRLWYLFADDPERQDWRTFRLDRMSEVYVTSWTFTPREAPDPVSLLGERRPWPNVARLRVRGTTAADLERHLGSYVTVTTLPQGDCLVEAGASEWTALAWYLGRTLWQLGAEVVGAKPADLVELWRDLGQHLVRWAGPPGHK</sequence>
<dbReference type="PANTHER" id="PTHR34580">
    <property type="match status" value="1"/>
</dbReference>
<evidence type="ECO:0000256" key="2">
    <source>
        <dbReference type="ARBA" id="ARBA00023125"/>
    </source>
</evidence>
<dbReference type="InterPro" id="IPR018356">
    <property type="entry name" value="Tscrpt_reg_HTH_DeoR_CS"/>
</dbReference>
<keyword evidence="2" id="KW-0238">DNA-binding</keyword>
<proteinExistence type="predicted"/>
<dbReference type="Pfam" id="PF13280">
    <property type="entry name" value="WYL"/>
    <property type="match status" value="1"/>
</dbReference>
<evidence type="ECO:0000256" key="1">
    <source>
        <dbReference type="ARBA" id="ARBA00023015"/>
    </source>
</evidence>
<protein>
    <submittedName>
        <fullName evidence="5">Transcriptional regulator</fullName>
    </submittedName>
</protein>
<dbReference type="RefSeq" id="WP_094450267.1">
    <property type="nucleotide sequence ID" value="NZ_NMVI01000013.1"/>
</dbReference>
<keyword evidence="1" id="KW-0805">Transcription regulation</keyword>
<dbReference type="GO" id="GO:0003677">
    <property type="term" value="F:DNA binding"/>
    <property type="evidence" value="ECO:0007669"/>
    <property type="project" value="UniProtKB-KW"/>
</dbReference>
<keyword evidence="3" id="KW-0804">Transcription</keyword>
<comment type="caution">
    <text evidence="5">The sequence shown here is derived from an EMBL/GenBank/DDBJ whole genome shotgun (WGS) entry which is preliminary data.</text>
</comment>
<dbReference type="InterPro" id="IPR013196">
    <property type="entry name" value="HTH_11"/>
</dbReference>
<dbReference type="Pfam" id="PF08279">
    <property type="entry name" value="HTH_11"/>
    <property type="match status" value="1"/>
</dbReference>
<dbReference type="GO" id="GO:0003700">
    <property type="term" value="F:DNA-binding transcription factor activity"/>
    <property type="evidence" value="ECO:0007669"/>
    <property type="project" value="InterPro"/>
</dbReference>
<evidence type="ECO:0000256" key="3">
    <source>
        <dbReference type="ARBA" id="ARBA00023163"/>
    </source>
</evidence>
<dbReference type="PROSITE" id="PS51000">
    <property type="entry name" value="HTH_DEOR_2"/>
    <property type="match status" value="1"/>
</dbReference>
<evidence type="ECO:0000313" key="5">
    <source>
        <dbReference type="EMBL" id="OYN88280.1"/>
    </source>
</evidence>
<dbReference type="PANTHER" id="PTHR34580:SF3">
    <property type="entry name" value="PROTEIN PAFB"/>
    <property type="match status" value="1"/>
</dbReference>
<dbReference type="InterPro" id="IPR026881">
    <property type="entry name" value="WYL_dom"/>
</dbReference>
<name>A0A255EAI5_9ACTN</name>
<dbReference type="InterPro" id="IPR036390">
    <property type="entry name" value="WH_DNA-bd_sf"/>
</dbReference>
<dbReference type="PROSITE" id="PS00894">
    <property type="entry name" value="HTH_DEOR_1"/>
    <property type="match status" value="1"/>
</dbReference>
<gene>
    <name evidence="5" type="ORF">CGZ92_04905</name>
</gene>
<evidence type="ECO:0000313" key="6">
    <source>
        <dbReference type="Proteomes" id="UP000216533"/>
    </source>
</evidence>
<accession>A0A255EAI5</accession>
<dbReference type="PROSITE" id="PS52050">
    <property type="entry name" value="WYL"/>
    <property type="match status" value="1"/>
</dbReference>
<reference evidence="5 6" key="1">
    <citation type="submission" date="2017-07" db="EMBL/GenBank/DDBJ databases">
        <title>Draft whole genome sequences of clinical Proprionibacteriaceae strains.</title>
        <authorList>
            <person name="Bernier A.-M."/>
            <person name="Bernard K."/>
            <person name="Domingo M.-C."/>
        </authorList>
    </citation>
    <scope>NUCLEOTIDE SEQUENCE [LARGE SCALE GENOMIC DNA]</scope>
    <source>
        <strain evidence="5 6">NML 160184</strain>
    </source>
</reference>
<dbReference type="SUPFAM" id="SSF46785">
    <property type="entry name" value="Winged helix' DNA-binding domain"/>
    <property type="match status" value="1"/>
</dbReference>